<evidence type="ECO:0000313" key="2">
    <source>
        <dbReference type="EMBL" id="GBP97560.1"/>
    </source>
</evidence>
<gene>
    <name evidence="2" type="ORF">EVAR_63830_1</name>
</gene>
<dbReference type="CDD" id="cd14279">
    <property type="entry name" value="CUE"/>
    <property type="match status" value="1"/>
</dbReference>
<feature type="region of interest" description="Disordered" evidence="1">
    <location>
        <begin position="244"/>
        <end position="273"/>
    </location>
</feature>
<dbReference type="STRING" id="151549.A0A4C2ABV0"/>
<dbReference type="EMBL" id="BGZK01002957">
    <property type="protein sequence ID" value="GBP97560.1"/>
    <property type="molecule type" value="Genomic_DNA"/>
</dbReference>
<dbReference type="OrthoDB" id="3045089at2759"/>
<feature type="region of interest" description="Disordered" evidence="1">
    <location>
        <begin position="190"/>
        <end position="216"/>
    </location>
</feature>
<reference evidence="2 3" key="1">
    <citation type="journal article" date="2019" name="Commun. Biol.">
        <title>The bagworm genome reveals a unique fibroin gene that provides high tensile strength.</title>
        <authorList>
            <person name="Kono N."/>
            <person name="Nakamura H."/>
            <person name="Ohtoshi R."/>
            <person name="Tomita M."/>
            <person name="Numata K."/>
            <person name="Arakawa K."/>
        </authorList>
    </citation>
    <scope>NUCLEOTIDE SEQUENCE [LARGE SCALE GENOMIC DNA]</scope>
</reference>
<evidence type="ECO:0000313" key="3">
    <source>
        <dbReference type="Proteomes" id="UP000299102"/>
    </source>
</evidence>
<dbReference type="AlphaFoldDB" id="A0A4C2ABV0"/>
<name>A0A4C2ABV0_EUMVA</name>
<sequence>MMTSINYSFEKEECVRPRYLKSIFPKAEETLILDVLANKDNNVQKASEELQTMGFSKKETLIKDTPKKLKEKDIPTPPKKVVTIMKTLEEKNEMRKKFQRKYSDVAERIISIALESVDYNEERADQILAVVQQEENGPKVSNIAKSLPQQLISTLMSTDRAISHKPAPGVCSVLNFDRFRVNHRPILKSSSVPESAYKSPQSRPAMGPDPRLRRGPKDSILLENYVTWNGPNPELRTGTVIKAEGPEPRCSRAGPGAARGRDPALGKGPAGLAKGSAYQKLSKKTYKVKI</sequence>
<organism evidence="2 3">
    <name type="scientific">Eumeta variegata</name>
    <name type="common">Bagworm moth</name>
    <name type="synonym">Eumeta japonica</name>
    <dbReference type="NCBI Taxonomy" id="151549"/>
    <lineage>
        <taxon>Eukaryota</taxon>
        <taxon>Metazoa</taxon>
        <taxon>Ecdysozoa</taxon>
        <taxon>Arthropoda</taxon>
        <taxon>Hexapoda</taxon>
        <taxon>Insecta</taxon>
        <taxon>Pterygota</taxon>
        <taxon>Neoptera</taxon>
        <taxon>Endopterygota</taxon>
        <taxon>Lepidoptera</taxon>
        <taxon>Glossata</taxon>
        <taxon>Ditrysia</taxon>
        <taxon>Tineoidea</taxon>
        <taxon>Psychidae</taxon>
        <taxon>Oiketicinae</taxon>
        <taxon>Eumeta</taxon>
    </lineage>
</organism>
<protein>
    <recommendedName>
        <fullName evidence="4">CUE domain-containing protein</fullName>
    </recommendedName>
</protein>
<accession>A0A4C2ABV0</accession>
<comment type="caution">
    <text evidence="2">The sequence shown here is derived from an EMBL/GenBank/DDBJ whole genome shotgun (WGS) entry which is preliminary data.</text>
</comment>
<evidence type="ECO:0008006" key="4">
    <source>
        <dbReference type="Google" id="ProtNLM"/>
    </source>
</evidence>
<evidence type="ECO:0000256" key="1">
    <source>
        <dbReference type="SAM" id="MobiDB-lite"/>
    </source>
</evidence>
<dbReference type="Proteomes" id="UP000299102">
    <property type="component" value="Unassembled WGS sequence"/>
</dbReference>
<proteinExistence type="predicted"/>
<feature type="compositionally biased region" description="Polar residues" evidence="1">
    <location>
        <begin position="190"/>
        <end position="202"/>
    </location>
</feature>
<keyword evidence="3" id="KW-1185">Reference proteome</keyword>